<feature type="domain" description="Translation initiation factor 3 C-terminal" evidence="1">
    <location>
        <begin position="1"/>
        <end position="78"/>
    </location>
</feature>
<organism evidence="2">
    <name type="scientific">marine sediment metagenome</name>
    <dbReference type="NCBI Taxonomy" id="412755"/>
    <lineage>
        <taxon>unclassified sequences</taxon>
        <taxon>metagenomes</taxon>
        <taxon>ecological metagenomes</taxon>
    </lineage>
</organism>
<gene>
    <name evidence="2" type="ORF">LCGC14_0445810</name>
</gene>
<dbReference type="AlphaFoldDB" id="A0A0F9SPR9"/>
<evidence type="ECO:0000313" key="2">
    <source>
        <dbReference type="EMBL" id="KKN68924.1"/>
    </source>
</evidence>
<dbReference type="GO" id="GO:0006413">
    <property type="term" value="P:translational initiation"/>
    <property type="evidence" value="ECO:0007669"/>
    <property type="project" value="InterPro"/>
</dbReference>
<dbReference type="InterPro" id="IPR019815">
    <property type="entry name" value="Translation_initiation_fac_3_C"/>
</dbReference>
<reference evidence="2" key="1">
    <citation type="journal article" date="2015" name="Nature">
        <title>Complex archaea that bridge the gap between prokaryotes and eukaryotes.</title>
        <authorList>
            <person name="Spang A."/>
            <person name="Saw J.H."/>
            <person name="Jorgensen S.L."/>
            <person name="Zaremba-Niedzwiedzka K."/>
            <person name="Martijn J."/>
            <person name="Lind A.E."/>
            <person name="van Eijk R."/>
            <person name="Schleper C."/>
            <person name="Guy L."/>
            <person name="Ettema T.J."/>
        </authorList>
    </citation>
    <scope>NUCLEOTIDE SEQUENCE</scope>
</reference>
<dbReference type="SUPFAM" id="SSF55200">
    <property type="entry name" value="Translation initiation factor IF3, C-terminal domain"/>
    <property type="match status" value="1"/>
</dbReference>
<accession>A0A0F9SPR9</accession>
<protein>
    <recommendedName>
        <fullName evidence="1">Translation initiation factor 3 C-terminal domain-containing protein</fullName>
    </recommendedName>
</protein>
<dbReference type="EMBL" id="LAZR01000436">
    <property type="protein sequence ID" value="KKN68924.1"/>
    <property type="molecule type" value="Genomic_DNA"/>
</dbReference>
<proteinExistence type="predicted"/>
<dbReference type="Pfam" id="PF00707">
    <property type="entry name" value="IF3_C"/>
    <property type="match status" value="1"/>
</dbReference>
<evidence type="ECO:0000259" key="1">
    <source>
        <dbReference type="Pfam" id="PF00707"/>
    </source>
</evidence>
<name>A0A0F9SPR9_9ZZZZ</name>
<sequence length="88" mass="9893">MKEIRLRPFIADHDFERKIRHADDALKTGEDVVLSVRLRGREIAKPGRSLELLDRAVKALGEVSKALYPPKQSGSVWRVRLASVSSAK</sequence>
<dbReference type="Gene3D" id="3.30.110.10">
    <property type="entry name" value="Translation initiation factor 3 (IF-3), C-terminal domain"/>
    <property type="match status" value="1"/>
</dbReference>
<comment type="caution">
    <text evidence="2">The sequence shown here is derived from an EMBL/GenBank/DDBJ whole genome shotgun (WGS) entry which is preliminary data.</text>
</comment>
<dbReference type="InterPro" id="IPR036788">
    <property type="entry name" value="T_IF-3_C_sf"/>
</dbReference>